<protein>
    <submittedName>
        <fullName evidence="2">Uncharacterized protein</fullName>
    </submittedName>
</protein>
<evidence type="ECO:0000256" key="1">
    <source>
        <dbReference type="SAM" id="MobiDB-lite"/>
    </source>
</evidence>
<gene>
    <name evidence="2" type="ORF">HYPBUDRAFT_164515</name>
</gene>
<feature type="region of interest" description="Disordered" evidence="1">
    <location>
        <begin position="321"/>
        <end position="342"/>
    </location>
</feature>
<dbReference type="GeneID" id="30997217"/>
<evidence type="ECO:0000313" key="3">
    <source>
        <dbReference type="Proteomes" id="UP000095085"/>
    </source>
</evidence>
<organism evidence="2 3">
    <name type="scientific">Hyphopichia burtonii NRRL Y-1933</name>
    <dbReference type="NCBI Taxonomy" id="984485"/>
    <lineage>
        <taxon>Eukaryota</taxon>
        <taxon>Fungi</taxon>
        <taxon>Dikarya</taxon>
        <taxon>Ascomycota</taxon>
        <taxon>Saccharomycotina</taxon>
        <taxon>Pichiomycetes</taxon>
        <taxon>Debaryomycetaceae</taxon>
        <taxon>Hyphopichia</taxon>
    </lineage>
</organism>
<evidence type="ECO:0000313" key="2">
    <source>
        <dbReference type="EMBL" id="ODV69931.1"/>
    </source>
</evidence>
<name>A0A1E4RRV8_9ASCO</name>
<dbReference type="RefSeq" id="XP_020078998.1">
    <property type="nucleotide sequence ID" value="XM_020222668.1"/>
</dbReference>
<dbReference type="EMBL" id="KV454538">
    <property type="protein sequence ID" value="ODV69931.1"/>
    <property type="molecule type" value="Genomic_DNA"/>
</dbReference>
<dbReference type="Proteomes" id="UP000095085">
    <property type="component" value="Unassembled WGS sequence"/>
</dbReference>
<accession>A0A1E4RRV8</accession>
<dbReference type="AlphaFoldDB" id="A0A1E4RRV8"/>
<feature type="region of interest" description="Disordered" evidence="1">
    <location>
        <begin position="181"/>
        <end position="213"/>
    </location>
</feature>
<sequence length="473" mass="53600">MDERVTLFNENEIPSGYTKVIPEHVLPPQNENKLLSRYPNEARGNILKVQQYLHSNFVRTRCWSTVLAISIDDSIISDIPRDFRHDYKYIIAFLLRRFNYDLAMKMEENKILLFKILPDENLIAFAIRSLDKVFYVSGMAGVANQIISTQILGAQTDHKLDANACFLSALHAMYAQDSESVPTHNASSNANEPINLAKPTSNNNNPELPKKNESKHSKLSYLCRKCNCPSCKHSKNLYHDCKHEHHVNWKKYKKFLNVLLSHCEESKLDHHIVDLDENPNIDENELAFKLDQLCLSLESESESESELERKIKDEITSNIDSDSVSIPHMKPKKSGPNGPSKDDILFGSAASDNFIYRGTLKNLDGNLKLLYFSTCEGYEISVASGKPIVANKVAHFELRLVPQADPINIACIILPNIKHRVIIGRPQLGEFDYQMSNKNGDSICLNGKRYFAVQIPALYNPNITHAIQIGTFS</sequence>
<proteinExistence type="predicted"/>
<feature type="compositionally biased region" description="Polar residues" evidence="1">
    <location>
        <begin position="181"/>
        <end position="192"/>
    </location>
</feature>
<reference evidence="3" key="1">
    <citation type="submission" date="2016-05" db="EMBL/GenBank/DDBJ databases">
        <title>Comparative genomics of biotechnologically important yeasts.</title>
        <authorList>
            <consortium name="DOE Joint Genome Institute"/>
            <person name="Riley R."/>
            <person name="Haridas S."/>
            <person name="Wolfe K.H."/>
            <person name="Lopes M.R."/>
            <person name="Hittinger C.T."/>
            <person name="Goker M."/>
            <person name="Salamov A."/>
            <person name="Wisecaver J."/>
            <person name="Long T.M."/>
            <person name="Aerts A.L."/>
            <person name="Barry K."/>
            <person name="Choi C."/>
            <person name="Clum A."/>
            <person name="Coughlan A.Y."/>
            <person name="Deshpande S."/>
            <person name="Douglass A.P."/>
            <person name="Hanson S.J."/>
            <person name="Klenk H.-P."/>
            <person name="Labutti K."/>
            <person name="Lapidus A."/>
            <person name="Lindquist E."/>
            <person name="Lipzen A."/>
            <person name="Meier-Kolthoff J.P."/>
            <person name="Ohm R.A."/>
            <person name="Otillar R.P."/>
            <person name="Pangilinan J."/>
            <person name="Peng Y."/>
            <person name="Rokas A."/>
            <person name="Rosa C.A."/>
            <person name="Scheuner C."/>
            <person name="Sibirny A.A."/>
            <person name="Slot J.C."/>
            <person name="Stielow J.B."/>
            <person name="Sun H."/>
            <person name="Kurtzman C.P."/>
            <person name="Blackwell M."/>
            <person name="Grigoriev I.V."/>
            <person name="Jeffries T.W."/>
        </authorList>
    </citation>
    <scope>NUCLEOTIDE SEQUENCE [LARGE SCALE GENOMIC DNA]</scope>
    <source>
        <strain evidence="3">NRRL Y-1933</strain>
    </source>
</reference>
<keyword evidence="3" id="KW-1185">Reference proteome</keyword>